<keyword evidence="1" id="KW-0812">Transmembrane</keyword>
<evidence type="ECO:0000313" key="3">
    <source>
        <dbReference type="Proteomes" id="UP000614741"/>
    </source>
</evidence>
<gene>
    <name evidence="2" type="ORF">Cph01nite_07950</name>
</gene>
<organism evidence="2 3">
    <name type="scientific">Cellulomonas phragmiteti</name>
    <dbReference type="NCBI Taxonomy" id="478780"/>
    <lineage>
        <taxon>Bacteria</taxon>
        <taxon>Bacillati</taxon>
        <taxon>Actinomycetota</taxon>
        <taxon>Actinomycetes</taxon>
        <taxon>Micrococcales</taxon>
        <taxon>Cellulomonadaceae</taxon>
        <taxon>Cellulomonas</taxon>
    </lineage>
</organism>
<keyword evidence="1" id="KW-1133">Transmembrane helix</keyword>
<dbReference type="EMBL" id="BONP01000003">
    <property type="protein sequence ID" value="GIG39033.1"/>
    <property type="molecule type" value="Genomic_DNA"/>
</dbReference>
<keyword evidence="1" id="KW-0472">Membrane</keyword>
<feature type="transmembrane region" description="Helical" evidence="1">
    <location>
        <begin position="50"/>
        <end position="69"/>
    </location>
</feature>
<sequence length="80" mass="8590">MLPAYMWLAWQMGALDAVAEMGGGVIELSWLGSPVTLTRTDEVLSMHTSVGWGPVLLSAVLCAVAFGLGSRIWRLWSTPA</sequence>
<name>A0ABQ4DI47_9CELL</name>
<evidence type="ECO:0008006" key="4">
    <source>
        <dbReference type="Google" id="ProtNLM"/>
    </source>
</evidence>
<evidence type="ECO:0000313" key="2">
    <source>
        <dbReference type="EMBL" id="GIG39033.1"/>
    </source>
</evidence>
<reference evidence="2 3" key="1">
    <citation type="submission" date="2021-01" db="EMBL/GenBank/DDBJ databases">
        <title>Whole genome shotgun sequence of Cellulomonas phragmiteti NBRC 110785.</title>
        <authorList>
            <person name="Komaki H."/>
            <person name="Tamura T."/>
        </authorList>
    </citation>
    <scope>NUCLEOTIDE SEQUENCE [LARGE SCALE GENOMIC DNA]</scope>
    <source>
        <strain evidence="2 3">NBRC 110785</strain>
    </source>
</reference>
<comment type="caution">
    <text evidence="2">The sequence shown here is derived from an EMBL/GenBank/DDBJ whole genome shotgun (WGS) entry which is preliminary data.</text>
</comment>
<accession>A0ABQ4DI47</accession>
<evidence type="ECO:0000256" key="1">
    <source>
        <dbReference type="SAM" id="Phobius"/>
    </source>
</evidence>
<proteinExistence type="predicted"/>
<dbReference type="Proteomes" id="UP000614741">
    <property type="component" value="Unassembled WGS sequence"/>
</dbReference>
<keyword evidence="3" id="KW-1185">Reference proteome</keyword>
<dbReference type="RefSeq" id="WP_203671332.1">
    <property type="nucleotide sequence ID" value="NZ_BONP01000003.1"/>
</dbReference>
<protein>
    <recommendedName>
        <fullName evidence="4">ABC transmembrane type-1 domain-containing protein</fullName>
    </recommendedName>
</protein>